<evidence type="ECO:0000313" key="2">
    <source>
        <dbReference type="EMBL" id="AWD90708.1"/>
    </source>
</evidence>
<dbReference type="RefSeq" id="YP_009800626.1">
    <property type="nucleotide sequence ID" value="NC_047956.1"/>
</dbReference>
<keyword evidence="3" id="KW-1185">Reference proteome</keyword>
<feature type="compositionally biased region" description="Polar residues" evidence="1">
    <location>
        <begin position="11"/>
        <end position="25"/>
    </location>
</feature>
<proteinExistence type="predicted"/>
<protein>
    <recommendedName>
        <fullName evidence="4">Scaffolding protein</fullName>
    </recommendedName>
</protein>
<feature type="region of interest" description="Disordered" evidence="1">
    <location>
        <begin position="1"/>
        <end position="86"/>
    </location>
</feature>
<evidence type="ECO:0008006" key="4">
    <source>
        <dbReference type="Google" id="ProtNLM"/>
    </source>
</evidence>
<reference evidence="2 3" key="1">
    <citation type="submission" date="2018-03" db="EMBL/GenBank/DDBJ databases">
        <title>Phage therapy in agriculture - a green tech approach to combat plant pathogenic bacteria.</title>
        <authorList>
            <person name="Carstens A.B."/>
            <person name="Djurhuus A.M."/>
            <person name="Hansen L.H."/>
        </authorList>
    </citation>
    <scope>NUCLEOTIDE SEQUENCE [LARGE SCALE GENOMIC DNA]</scope>
</reference>
<feature type="compositionally biased region" description="Basic and acidic residues" evidence="1">
    <location>
        <begin position="47"/>
        <end position="69"/>
    </location>
</feature>
<accession>A0A2S1GMU4</accession>
<dbReference type="KEGG" id="vg:54991127"/>
<dbReference type="Proteomes" id="UP000247252">
    <property type="component" value="Segment"/>
</dbReference>
<dbReference type="EMBL" id="MH113814">
    <property type="protein sequence ID" value="AWD90708.1"/>
    <property type="molecule type" value="Genomic_DNA"/>
</dbReference>
<dbReference type="GeneID" id="54991127"/>
<evidence type="ECO:0000256" key="1">
    <source>
        <dbReference type="SAM" id="MobiDB-lite"/>
    </source>
</evidence>
<evidence type="ECO:0000313" key="3">
    <source>
        <dbReference type="Proteomes" id="UP000247252"/>
    </source>
</evidence>
<organism evidence="2 3">
    <name type="scientific">Pseudomonas phage Achelous</name>
    <dbReference type="NCBI Taxonomy" id="2163982"/>
    <lineage>
        <taxon>Viruses</taxon>
        <taxon>Duplodnaviria</taxon>
        <taxon>Heunggongvirae</taxon>
        <taxon>Uroviricota</taxon>
        <taxon>Caudoviricetes</taxon>
        <taxon>Autographivirales</taxon>
        <taxon>Autosignataviridae</taxon>
        <taxon>Colwellvirinae</taxon>
        <taxon>Nerthusvirus</taxon>
        <taxon>Nerthusvirus achelous</taxon>
        <taxon>Uliginvirus achelous</taxon>
    </lineage>
</organism>
<name>A0A2S1GMU4_9CAUD</name>
<sequence>MATEVVLTGNAGDTTNSIIDLTGNSEKPDVVDLTGGPSHLQTEVETPEVKDDNADTGNDGKEPAPKLDDQGNPITEPEGDKKDETTADEQPEFFFGEQQVEVEVPAEISAQLAEAGVDEKVLLGELFAKDGKFELSADTRAKLEAKFGKVMVDGYLTMYKGLNSQVIADHARTTQDADAAKVAMQTEYNELVGGEEGLNKLEAYIIANFDEKQIASYNAVMGGDNWEAQKMVMSMARQQMAQHDKLTNGDRTIKLLGDGDENTQGGGTDDLTGKSVLTAAEYQQIMNGSKYWEDRAYQVQVDSLRSAGLRAGR</sequence>